<reference evidence="8" key="3">
    <citation type="journal article" date="2013" name="Nucleic Acids Res.">
        <title>The genome of Anopheles darlingi, the main neotropical malaria vector.</title>
        <authorList>
            <person name="Marinotti O."/>
            <person name="Cerqueira G.C."/>
            <person name="de Almeida L.G."/>
            <person name="Ferro M.I."/>
            <person name="Loreto E.L."/>
            <person name="Zaha A."/>
            <person name="Teixeira S.M."/>
            <person name="Wespiser A.R."/>
            <person name="Almeida E Silva A."/>
            <person name="Schlindwein A.D."/>
            <person name="Pacheco A.C."/>
            <person name="Silva A.L."/>
            <person name="Graveley B.R."/>
            <person name="Walenz B.P."/>
            <person name="Lima Bde A."/>
            <person name="Ribeiro C.A."/>
            <person name="Nunes-Silva C.G."/>
            <person name="de Carvalho C.R."/>
            <person name="Soares C.M."/>
            <person name="de Menezes C.B."/>
            <person name="Matiolli C."/>
            <person name="Caffrey D."/>
            <person name="Araujo D.A."/>
            <person name="de Oliveira D.M."/>
            <person name="Golenbock D."/>
            <person name="Grisard E.C."/>
            <person name="Fantinatti-Garboggini F."/>
            <person name="de Carvalho F.M."/>
            <person name="Barcellos F.G."/>
            <person name="Prosdocimi F."/>
            <person name="May G."/>
            <person name="Azevedo Junior G.M."/>
            <person name="Guimaraes G.M."/>
            <person name="Goldman G.H."/>
            <person name="Padilha I.Q."/>
            <person name="Batista Jda S."/>
            <person name="Ferro J.A."/>
            <person name="Ribeiro J.M."/>
            <person name="Fietto J.L."/>
            <person name="Dabbas K.M."/>
            <person name="Cerdeira L."/>
            <person name="Agnez-Lima L.F."/>
            <person name="Brocchi M."/>
            <person name="de Carvalho M.O."/>
            <person name="Teixeira Mde M."/>
            <person name="Diniz Maia Mde M."/>
            <person name="Goldman M.H."/>
            <person name="Cruz Schneider M.P."/>
            <person name="Felipe M.S."/>
            <person name="Hungria M."/>
            <person name="Nicolas M.F."/>
            <person name="Pereira M."/>
            <person name="Montes M.A."/>
            <person name="Cantao M.E."/>
            <person name="Vincentz M."/>
            <person name="Rafael M.S."/>
            <person name="Silverman N."/>
            <person name="Stoco P.H."/>
            <person name="Souza R.C."/>
            <person name="Vicentini R."/>
            <person name="Gazzinelli R.T."/>
            <person name="Neves Rde O."/>
            <person name="Silva R."/>
            <person name="Astolfi-Filho S."/>
            <person name="Maciel T.E."/>
            <person name="Urmenyi T.P."/>
            <person name="Tadei W.P."/>
            <person name="Camargo E.P."/>
            <person name="de Vasconcelos A.T."/>
        </authorList>
    </citation>
    <scope>NUCLEOTIDE SEQUENCE</scope>
</reference>
<accession>W5JRI9</accession>
<feature type="compositionally biased region" description="Basic and acidic residues" evidence="6">
    <location>
        <begin position="250"/>
        <end position="261"/>
    </location>
</feature>
<dbReference type="HOGENOM" id="CLU_1042871_0_0_1"/>
<reference evidence="8" key="2">
    <citation type="submission" date="2010-05" db="EMBL/GenBank/DDBJ databases">
        <authorList>
            <person name="Almeida L.G."/>
            <person name="Nicolas M.F."/>
            <person name="Souza R.C."/>
            <person name="Vasconcelos A.T.R."/>
        </authorList>
    </citation>
    <scope>NUCLEOTIDE SEQUENCE</scope>
</reference>
<dbReference type="Proteomes" id="UP000000673">
    <property type="component" value="Unassembled WGS sequence"/>
</dbReference>
<keyword evidence="7" id="KW-0732">Signal</keyword>
<evidence type="ECO:0000256" key="4">
    <source>
        <dbReference type="ARBA" id="ARBA00022525"/>
    </source>
</evidence>
<name>W5JRI9_ANODA</name>
<keyword evidence="5" id="KW-1015">Disulfide bond</keyword>
<evidence type="ECO:0000256" key="3">
    <source>
        <dbReference type="ARBA" id="ARBA00022448"/>
    </source>
</evidence>
<dbReference type="GO" id="GO:0005576">
    <property type="term" value="C:extracellular region"/>
    <property type="evidence" value="ECO:0007669"/>
    <property type="project" value="UniProtKB-SubCell"/>
</dbReference>
<evidence type="ECO:0000313" key="9">
    <source>
        <dbReference type="EnsemblMetazoa" id="ADAC002731-PA"/>
    </source>
</evidence>
<sequence length="267" mass="30560">MRNAPVVLLFVASLSKLTIANSDELLRGKENCLRHDDFPSPNECCAKPAWINRYAVRRCVFVHAEVDSIRYQRGSCAAKCGLYKINMTMTDRIERVRIFRPRLETRGVDASWTQVLMEALRTCKPRITQLQGRLVRTDEEMEQCEVAEDIFGDCVHAQMFIHCPRASWIPSASCNAMQELLSTGCPYKTLGEVVVLDDEGHVRDERPYVDDDYDRAYRGGRGGDRSPRLDDYDDNDRDDRYGTRQGSSDYPRRTETGRRSSADGYIV</sequence>
<dbReference type="VEuPathDB" id="VectorBase:ADAR2_000425"/>
<protein>
    <submittedName>
        <fullName evidence="8 9">Uncharacterized protein</fullName>
    </submittedName>
</protein>
<dbReference type="AlphaFoldDB" id="W5JRI9"/>
<dbReference type="InterPro" id="IPR052295">
    <property type="entry name" value="Odorant-binding_protein"/>
</dbReference>
<dbReference type="eggNOG" id="ENOG502TBV0">
    <property type="taxonomic scope" value="Eukaryota"/>
</dbReference>
<reference evidence="8 10" key="1">
    <citation type="journal article" date="2010" name="BMC Genomics">
        <title>Combination of measures distinguishes pre-miRNAs from other stem-loops in the genome of the newly sequenced Anopheles darlingi.</title>
        <authorList>
            <person name="Mendes N.D."/>
            <person name="Freitas A.T."/>
            <person name="Vasconcelos A.T."/>
            <person name="Sagot M.F."/>
        </authorList>
    </citation>
    <scope>NUCLEOTIDE SEQUENCE</scope>
</reference>
<comment type="subcellular location">
    <subcellularLocation>
        <location evidence="1">Secreted</location>
    </subcellularLocation>
</comment>
<feature type="compositionally biased region" description="Basic and acidic residues" evidence="6">
    <location>
        <begin position="205"/>
        <end position="230"/>
    </location>
</feature>
<dbReference type="PANTHER" id="PTHR21066">
    <property type="entry name" value="ODORANT-BINDING PROTEIN 59A-RELATED"/>
    <property type="match status" value="1"/>
</dbReference>
<dbReference type="OMA" id="ERSWIRN"/>
<dbReference type="EMBL" id="ADMH02000632">
    <property type="protein sequence ID" value="ETN65530.1"/>
    <property type="molecule type" value="Genomic_DNA"/>
</dbReference>
<feature type="region of interest" description="Disordered" evidence="6">
    <location>
        <begin position="205"/>
        <end position="267"/>
    </location>
</feature>
<evidence type="ECO:0000256" key="7">
    <source>
        <dbReference type="SAM" id="SignalP"/>
    </source>
</evidence>
<evidence type="ECO:0000256" key="2">
    <source>
        <dbReference type="ARBA" id="ARBA00008098"/>
    </source>
</evidence>
<dbReference type="PANTHER" id="PTHR21066:SF3">
    <property type="entry name" value="IP02236P"/>
    <property type="match status" value="1"/>
</dbReference>
<keyword evidence="10" id="KW-1185">Reference proteome</keyword>
<organism evidence="8">
    <name type="scientific">Anopheles darlingi</name>
    <name type="common">Mosquito</name>
    <dbReference type="NCBI Taxonomy" id="43151"/>
    <lineage>
        <taxon>Eukaryota</taxon>
        <taxon>Metazoa</taxon>
        <taxon>Ecdysozoa</taxon>
        <taxon>Arthropoda</taxon>
        <taxon>Hexapoda</taxon>
        <taxon>Insecta</taxon>
        <taxon>Pterygota</taxon>
        <taxon>Neoptera</taxon>
        <taxon>Endopterygota</taxon>
        <taxon>Diptera</taxon>
        <taxon>Nematocera</taxon>
        <taxon>Culicoidea</taxon>
        <taxon>Culicidae</taxon>
        <taxon>Anophelinae</taxon>
        <taxon>Anopheles</taxon>
    </lineage>
</organism>
<keyword evidence="4" id="KW-0964">Secreted</keyword>
<evidence type="ECO:0000313" key="8">
    <source>
        <dbReference type="EMBL" id="ETN65530.1"/>
    </source>
</evidence>
<gene>
    <name evidence="8" type="ORF">AND_002731</name>
</gene>
<evidence type="ECO:0000313" key="10">
    <source>
        <dbReference type="Proteomes" id="UP000000673"/>
    </source>
</evidence>
<proteinExistence type="inferred from homology"/>
<evidence type="ECO:0000256" key="1">
    <source>
        <dbReference type="ARBA" id="ARBA00004613"/>
    </source>
</evidence>
<reference evidence="9" key="4">
    <citation type="submission" date="2015-06" db="UniProtKB">
        <authorList>
            <consortium name="EnsemblMetazoa"/>
        </authorList>
    </citation>
    <scope>IDENTIFICATION</scope>
</reference>
<evidence type="ECO:0000256" key="6">
    <source>
        <dbReference type="SAM" id="MobiDB-lite"/>
    </source>
</evidence>
<dbReference type="Gene3D" id="1.10.238.270">
    <property type="match status" value="1"/>
</dbReference>
<feature type="signal peptide" evidence="7">
    <location>
        <begin position="1"/>
        <end position="20"/>
    </location>
</feature>
<dbReference type="FunCoup" id="W5JRI9">
    <property type="interactions" value="15"/>
</dbReference>
<feature type="chain" id="PRO_5010155861" evidence="7">
    <location>
        <begin position="21"/>
        <end position="267"/>
    </location>
</feature>
<dbReference type="EnsemblMetazoa" id="ADAC002731-RA">
    <property type="protein sequence ID" value="ADAC002731-PA"/>
    <property type="gene ID" value="ADAC002731"/>
</dbReference>
<evidence type="ECO:0000256" key="5">
    <source>
        <dbReference type="ARBA" id="ARBA00023157"/>
    </source>
</evidence>
<keyword evidence="3" id="KW-0813">Transport</keyword>
<comment type="similarity">
    <text evidence="2">Belongs to the PBP/GOBP family.</text>
</comment>
<dbReference type="VEuPathDB" id="VectorBase:ADAC002731"/>